<dbReference type="HOGENOM" id="CLU_061583_0_0_1"/>
<dbReference type="STRING" id="36166.T1GG86"/>
<dbReference type="Gene3D" id="1.10.220.150">
    <property type="entry name" value="Arf GTPase activating protein"/>
    <property type="match status" value="1"/>
</dbReference>
<dbReference type="PANTHER" id="PTHR46021">
    <property type="entry name" value="ARF-GAP WITH DUAL PH DOMAIN-CONTAINING PROTEIN 1-LIKE PROTEIN"/>
    <property type="match status" value="1"/>
</dbReference>
<sequence length="299" mass="35123">MMTPDYEKLLQEIILKDKNNKNCIDCNSEAIEFGSYNIGIFLCAHCASVHRSMGSISKVKHLSLDKWKESEVERMKEIGNEKAKLKYEYRVPPCYRPLTNQILILIEQWIRAKYERQEFTQTGRPNYISGHLEGFLMKRGKEDARYQPRKFILSEATDTLRYFVKESKEPKAIIRISELNAVLAPKKMEHENSMQLTFMKDGSSRHIYLYHEEGEVIINWYMAIRCAKLHRLQVAYPMQTECNLTDCLTNDFAKEGWILKTGPRPSDGYKMRWFSLDAVQRKLMYMVEPLGAFPKGKYF</sequence>
<evidence type="ECO:0008006" key="6">
    <source>
        <dbReference type="Google" id="ProtNLM"/>
    </source>
</evidence>
<dbReference type="OMA" id="IQGYHWP"/>
<dbReference type="InterPro" id="IPR037849">
    <property type="entry name" value="PH1_ADAP"/>
</dbReference>
<dbReference type="InterPro" id="IPR001849">
    <property type="entry name" value="PH_domain"/>
</dbReference>
<evidence type="ECO:0000256" key="1">
    <source>
        <dbReference type="PROSITE-ProRule" id="PRU00288"/>
    </source>
</evidence>
<dbReference type="PROSITE" id="PS50115">
    <property type="entry name" value="ARFGAP"/>
    <property type="match status" value="1"/>
</dbReference>
<dbReference type="Proteomes" id="UP000015102">
    <property type="component" value="Unassembled WGS sequence"/>
</dbReference>
<dbReference type="InterPro" id="IPR001164">
    <property type="entry name" value="ArfGAP_dom"/>
</dbReference>
<dbReference type="InterPro" id="IPR037278">
    <property type="entry name" value="ARFGAP/RecO"/>
</dbReference>
<evidence type="ECO:0000313" key="4">
    <source>
        <dbReference type="EnsemblMetazoa" id="MESCA002398-PA"/>
    </source>
</evidence>
<keyword evidence="1" id="KW-0862">Zinc</keyword>
<dbReference type="InterPro" id="IPR038508">
    <property type="entry name" value="ArfGAP_dom_sf"/>
</dbReference>
<dbReference type="EMBL" id="CAQQ02194750">
    <property type="status" value="NOT_ANNOTATED_CDS"/>
    <property type="molecule type" value="Genomic_DNA"/>
</dbReference>
<dbReference type="Pfam" id="PF00169">
    <property type="entry name" value="PH"/>
    <property type="match status" value="1"/>
</dbReference>
<dbReference type="PROSITE" id="PS50003">
    <property type="entry name" value="PH_DOMAIN"/>
    <property type="match status" value="1"/>
</dbReference>
<dbReference type="SUPFAM" id="SSF50729">
    <property type="entry name" value="PH domain-like"/>
    <property type="match status" value="2"/>
</dbReference>
<evidence type="ECO:0000259" key="2">
    <source>
        <dbReference type="PROSITE" id="PS50003"/>
    </source>
</evidence>
<dbReference type="GO" id="GO:0005737">
    <property type="term" value="C:cytoplasm"/>
    <property type="evidence" value="ECO:0007669"/>
    <property type="project" value="TreeGrafter"/>
</dbReference>
<dbReference type="InterPro" id="IPR052589">
    <property type="entry name" value="Arf-GAP_dual-PH_domain"/>
</dbReference>
<evidence type="ECO:0000313" key="5">
    <source>
        <dbReference type="Proteomes" id="UP000015102"/>
    </source>
</evidence>
<organism evidence="4 5">
    <name type="scientific">Megaselia scalaris</name>
    <name type="common">Humpbacked fly</name>
    <name type="synonym">Phora scalaris</name>
    <dbReference type="NCBI Taxonomy" id="36166"/>
    <lineage>
        <taxon>Eukaryota</taxon>
        <taxon>Metazoa</taxon>
        <taxon>Ecdysozoa</taxon>
        <taxon>Arthropoda</taxon>
        <taxon>Hexapoda</taxon>
        <taxon>Insecta</taxon>
        <taxon>Pterygota</taxon>
        <taxon>Neoptera</taxon>
        <taxon>Endopterygota</taxon>
        <taxon>Diptera</taxon>
        <taxon>Brachycera</taxon>
        <taxon>Muscomorpha</taxon>
        <taxon>Platypezoidea</taxon>
        <taxon>Phoridae</taxon>
        <taxon>Megaseliini</taxon>
        <taxon>Megaselia</taxon>
    </lineage>
</organism>
<dbReference type="SMART" id="SM00233">
    <property type="entry name" value="PH"/>
    <property type="match status" value="1"/>
</dbReference>
<reference evidence="4" key="2">
    <citation type="submission" date="2015-06" db="UniProtKB">
        <authorList>
            <consortium name="EnsemblMetazoa"/>
        </authorList>
    </citation>
    <scope>IDENTIFICATION</scope>
</reference>
<name>T1GG86_MEGSC</name>
<dbReference type="GO" id="GO:0005096">
    <property type="term" value="F:GTPase activator activity"/>
    <property type="evidence" value="ECO:0007669"/>
    <property type="project" value="InterPro"/>
</dbReference>
<dbReference type="SUPFAM" id="SSF57863">
    <property type="entry name" value="ArfGap/RecO-like zinc finger"/>
    <property type="match status" value="1"/>
</dbReference>
<dbReference type="GO" id="GO:0005886">
    <property type="term" value="C:plasma membrane"/>
    <property type="evidence" value="ECO:0007669"/>
    <property type="project" value="TreeGrafter"/>
</dbReference>
<protein>
    <recommendedName>
        <fullName evidence="6">Arf-GAP domain-containing protein</fullName>
    </recommendedName>
</protein>
<dbReference type="EMBL" id="CAQQ02194751">
    <property type="status" value="NOT_ANNOTATED_CDS"/>
    <property type="molecule type" value="Genomic_DNA"/>
</dbReference>
<keyword evidence="1" id="KW-0863">Zinc-finger</keyword>
<dbReference type="PRINTS" id="PR00405">
    <property type="entry name" value="REVINTRACTNG"/>
</dbReference>
<dbReference type="Pfam" id="PF01412">
    <property type="entry name" value="ArfGap"/>
    <property type="match status" value="1"/>
</dbReference>
<dbReference type="FunFam" id="2.30.29.30:FF:000080">
    <property type="entry name" value="Arf-GAP with dual PH domain-containing protein 1"/>
    <property type="match status" value="1"/>
</dbReference>
<keyword evidence="1" id="KW-0479">Metal-binding</keyword>
<dbReference type="CDD" id="cd13252">
    <property type="entry name" value="PH1_ADAP"/>
    <property type="match status" value="1"/>
</dbReference>
<dbReference type="Gene3D" id="2.30.29.30">
    <property type="entry name" value="Pleckstrin-homology domain (PH domain)/Phosphotyrosine-binding domain (PTB)"/>
    <property type="match status" value="2"/>
</dbReference>
<dbReference type="AlphaFoldDB" id="T1GG86"/>
<keyword evidence="5" id="KW-1185">Reference proteome</keyword>
<evidence type="ECO:0000259" key="3">
    <source>
        <dbReference type="PROSITE" id="PS50115"/>
    </source>
</evidence>
<proteinExistence type="predicted"/>
<dbReference type="GO" id="GO:1902936">
    <property type="term" value="F:phosphatidylinositol bisphosphate binding"/>
    <property type="evidence" value="ECO:0007669"/>
    <property type="project" value="InterPro"/>
</dbReference>
<dbReference type="InterPro" id="IPR011993">
    <property type="entry name" value="PH-like_dom_sf"/>
</dbReference>
<accession>T1GG86</accession>
<dbReference type="SMART" id="SM00105">
    <property type="entry name" value="ArfGap"/>
    <property type="match status" value="1"/>
</dbReference>
<feature type="domain" description="Arf-GAP" evidence="3">
    <location>
        <begin position="7"/>
        <end position="127"/>
    </location>
</feature>
<reference evidence="5" key="1">
    <citation type="submission" date="2013-02" db="EMBL/GenBank/DDBJ databases">
        <authorList>
            <person name="Hughes D."/>
        </authorList>
    </citation>
    <scope>NUCLEOTIDE SEQUENCE</scope>
    <source>
        <strain>Durham</strain>
        <strain evidence="5">NC isolate 2 -- Noor lab</strain>
    </source>
</reference>
<feature type="domain" description="PH" evidence="2">
    <location>
        <begin position="129"/>
        <end position="229"/>
    </location>
</feature>
<dbReference type="PANTHER" id="PTHR46021:SF2">
    <property type="entry name" value="ARF-GAP WITH DUAL PH DOMAIN-CONTAINING PROTEIN 1"/>
    <property type="match status" value="1"/>
</dbReference>
<dbReference type="GO" id="GO:0008270">
    <property type="term" value="F:zinc ion binding"/>
    <property type="evidence" value="ECO:0007669"/>
    <property type="project" value="UniProtKB-KW"/>
</dbReference>
<dbReference type="EnsemblMetazoa" id="MESCA002398-RA">
    <property type="protein sequence ID" value="MESCA002398-PA"/>
    <property type="gene ID" value="MESCA002398"/>
</dbReference>
<dbReference type="GO" id="GO:0005547">
    <property type="term" value="F:phosphatidylinositol-3,4,5-trisphosphate binding"/>
    <property type="evidence" value="ECO:0007669"/>
    <property type="project" value="TreeGrafter"/>
</dbReference>